<organism evidence="1 2">
    <name type="scientific">Nephila pilipes</name>
    <name type="common">Giant wood spider</name>
    <name type="synonym">Nephila maculata</name>
    <dbReference type="NCBI Taxonomy" id="299642"/>
    <lineage>
        <taxon>Eukaryota</taxon>
        <taxon>Metazoa</taxon>
        <taxon>Ecdysozoa</taxon>
        <taxon>Arthropoda</taxon>
        <taxon>Chelicerata</taxon>
        <taxon>Arachnida</taxon>
        <taxon>Araneae</taxon>
        <taxon>Araneomorphae</taxon>
        <taxon>Entelegynae</taxon>
        <taxon>Araneoidea</taxon>
        <taxon>Nephilidae</taxon>
        <taxon>Nephila</taxon>
    </lineage>
</organism>
<dbReference type="AlphaFoldDB" id="A0A8X6QWU9"/>
<name>A0A8X6QWU9_NEPPI</name>
<proteinExistence type="predicted"/>
<evidence type="ECO:0000313" key="1">
    <source>
        <dbReference type="EMBL" id="GFU34530.1"/>
    </source>
</evidence>
<accession>A0A8X6QWU9</accession>
<protein>
    <submittedName>
        <fullName evidence="1">Uncharacterized protein</fullName>
    </submittedName>
</protein>
<reference evidence="1" key="1">
    <citation type="submission" date="2020-08" db="EMBL/GenBank/DDBJ databases">
        <title>Multicomponent nature underlies the extraordinary mechanical properties of spider dragline silk.</title>
        <authorList>
            <person name="Kono N."/>
            <person name="Nakamura H."/>
            <person name="Mori M."/>
            <person name="Yoshida Y."/>
            <person name="Ohtoshi R."/>
            <person name="Malay A.D."/>
            <person name="Moran D.A.P."/>
            <person name="Tomita M."/>
            <person name="Numata K."/>
            <person name="Arakawa K."/>
        </authorList>
    </citation>
    <scope>NUCLEOTIDE SEQUENCE</scope>
</reference>
<dbReference type="Proteomes" id="UP000887013">
    <property type="component" value="Unassembled WGS sequence"/>
</dbReference>
<feature type="non-terminal residue" evidence="1">
    <location>
        <position position="23"/>
    </location>
</feature>
<keyword evidence="2" id="KW-1185">Reference proteome</keyword>
<gene>
    <name evidence="1" type="ORF">NPIL_261491</name>
</gene>
<comment type="caution">
    <text evidence="1">The sequence shown here is derived from an EMBL/GenBank/DDBJ whole genome shotgun (WGS) entry which is preliminary data.</text>
</comment>
<dbReference type="EMBL" id="BMAW01130309">
    <property type="protein sequence ID" value="GFU34530.1"/>
    <property type="molecule type" value="Genomic_DNA"/>
</dbReference>
<sequence>MADLPGSVCQYSVSMLDTIFYRD</sequence>
<evidence type="ECO:0000313" key="2">
    <source>
        <dbReference type="Proteomes" id="UP000887013"/>
    </source>
</evidence>